<evidence type="ECO:0000256" key="8">
    <source>
        <dbReference type="SAM" id="MobiDB-lite"/>
    </source>
</evidence>
<dbReference type="InterPro" id="IPR004130">
    <property type="entry name" value="Gpn"/>
</dbReference>
<comment type="function">
    <text evidence="7">Small GTPase required for proper nuclear import of RNA polymerase II and III (RNAPII and RNAPIII). May act at an RNAP assembly step prior to nuclear import.</text>
</comment>
<dbReference type="Proteomes" id="UP001318040">
    <property type="component" value="Unplaced"/>
</dbReference>
<comment type="function">
    <text evidence="1">Small GTPase required for proper localization of RNA polymerase II (RNAPII). May act at an RNAP assembly step prior to nuclear import.</text>
</comment>
<evidence type="ECO:0000313" key="10">
    <source>
        <dbReference type="RefSeq" id="XP_032800718.1"/>
    </source>
</evidence>
<dbReference type="FunFam" id="3.40.50.300:FF:000616">
    <property type="entry name" value="GPN-loop GTPase 3"/>
    <property type="match status" value="1"/>
</dbReference>
<keyword evidence="5 7" id="KW-0378">Hydrolase</keyword>
<evidence type="ECO:0000256" key="6">
    <source>
        <dbReference type="ARBA" id="ARBA00023134"/>
    </source>
</evidence>
<evidence type="ECO:0000256" key="4">
    <source>
        <dbReference type="ARBA" id="ARBA00022741"/>
    </source>
</evidence>
<dbReference type="PANTHER" id="PTHR21231">
    <property type="entry name" value="XPA-BINDING PROTEIN 1-RELATED"/>
    <property type="match status" value="1"/>
</dbReference>
<sequence>MPRYAHLVMGPAGSGKSTYCAMMLEHLAALRRSAAVVNLDPAAEHFSYPVAVDVRDLIEVGDVTEDDSLCLGPNGGLIFCMEHLVANPSWLELALGQDEDDYLLIDCPGQVELYTHLPVMRELVAQLQHLGIRVCGVFLLDSHFMMEAFKYVSGVLTALSAMVSLEIPQVNVLSKMDLLSPGARKQIHKFLEPDLCEYLDEGSGAWASEKFKRLSKSISDLVDDYSLVRFLPLDRSEDDSVDAVLAQVDSALQYGEDEEPREPRDEDAGNDGDFDSFPQNS</sequence>
<feature type="region of interest" description="Disordered" evidence="8">
    <location>
        <begin position="252"/>
        <end position="281"/>
    </location>
</feature>
<dbReference type="RefSeq" id="XP_032800718.1">
    <property type="nucleotide sequence ID" value="XM_032944827.1"/>
</dbReference>
<comment type="similarity">
    <text evidence="2 7">Belongs to the GPN-loop GTPase family.</text>
</comment>
<dbReference type="InterPro" id="IPR030228">
    <property type="entry name" value="Gpn3"/>
</dbReference>
<accession>A0AAJ7SLH6</accession>
<evidence type="ECO:0000256" key="2">
    <source>
        <dbReference type="ARBA" id="ARBA00005290"/>
    </source>
</evidence>
<dbReference type="CTD" id="51184"/>
<keyword evidence="4 7" id="KW-0547">Nucleotide-binding</keyword>
<keyword evidence="6 7" id="KW-0342">GTP-binding</keyword>
<protein>
    <recommendedName>
        <fullName evidence="3 7">GPN-loop GTPase 3</fullName>
    </recommendedName>
</protein>
<reference evidence="10" key="1">
    <citation type="submission" date="2025-08" db="UniProtKB">
        <authorList>
            <consortium name="RefSeq"/>
        </authorList>
    </citation>
    <scope>IDENTIFICATION</scope>
    <source>
        <tissue evidence="10">Sperm</tissue>
    </source>
</reference>
<gene>
    <name evidence="10" type="primary">GPN3</name>
</gene>
<dbReference type="PANTHER" id="PTHR21231:SF7">
    <property type="entry name" value="GPN-LOOP GTPASE 3"/>
    <property type="match status" value="1"/>
</dbReference>
<comment type="subunit">
    <text evidence="7">Binds to RNA polymerase II (RNAPII).</text>
</comment>
<organism evidence="9 10">
    <name type="scientific">Petromyzon marinus</name>
    <name type="common">Sea lamprey</name>
    <dbReference type="NCBI Taxonomy" id="7757"/>
    <lineage>
        <taxon>Eukaryota</taxon>
        <taxon>Metazoa</taxon>
        <taxon>Chordata</taxon>
        <taxon>Craniata</taxon>
        <taxon>Vertebrata</taxon>
        <taxon>Cyclostomata</taxon>
        <taxon>Hyperoartia</taxon>
        <taxon>Petromyzontiformes</taxon>
        <taxon>Petromyzontidae</taxon>
        <taxon>Petromyzon</taxon>
    </lineage>
</organism>
<evidence type="ECO:0000256" key="7">
    <source>
        <dbReference type="RuleBase" id="RU365059"/>
    </source>
</evidence>
<dbReference type="InterPro" id="IPR027417">
    <property type="entry name" value="P-loop_NTPase"/>
</dbReference>
<keyword evidence="9" id="KW-1185">Reference proteome</keyword>
<dbReference type="Gene3D" id="3.40.50.300">
    <property type="entry name" value="P-loop containing nucleotide triphosphate hydrolases"/>
    <property type="match status" value="1"/>
</dbReference>
<dbReference type="AlphaFoldDB" id="A0AAJ7SLH6"/>
<evidence type="ECO:0000313" key="9">
    <source>
        <dbReference type="Proteomes" id="UP001318040"/>
    </source>
</evidence>
<dbReference type="GO" id="GO:0005525">
    <property type="term" value="F:GTP binding"/>
    <property type="evidence" value="ECO:0007669"/>
    <property type="project" value="UniProtKB-KW"/>
</dbReference>
<name>A0AAJ7SLH6_PETMA</name>
<evidence type="ECO:0000256" key="1">
    <source>
        <dbReference type="ARBA" id="ARBA00002411"/>
    </source>
</evidence>
<evidence type="ECO:0000256" key="3">
    <source>
        <dbReference type="ARBA" id="ARBA00014587"/>
    </source>
</evidence>
<proteinExistence type="inferred from homology"/>
<dbReference type="CDD" id="cd17872">
    <property type="entry name" value="GPN3"/>
    <property type="match status" value="1"/>
</dbReference>
<dbReference type="Pfam" id="PF03029">
    <property type="entry name" value="ATP_bind_1"/>
    <property type="match status" value="1"/>
</dbReference>
<dbReference type="SUPFAM" id="SSF52540">
    <property type="entry name" value="P-loop containing nucleoside triphosphate hydrolases"/>
    <property type="match status" value="1"/>
</dbReference>
<evidence type="ECO:0000256" key="5">
    <source>
        <dbReference type="ARBA" id="ARBA00022801"/>
    </source>
</evidence>
<dbReference type="GO" id="GO:0003924">
    <property type="term" value="F:GTPase activity"/>
    <property type="evidence" value="ECO:0007669"/>
    <property type="project" value="TreeGrafter"/>
</dbReference>
<dbReference type="KEGG" id="pmrn:116937730"/>